<feature type="region of interest" description="Disordered" evidence="5">
    <location>
        <begin position="770"/>
        <end position="805"/>
    </location>
</feature>
<feature type="compositionally biased region" description="Low complexity" evidence="5">
    <location>
        <begin position="151"/>
        <end position="167"/>
    </location>
</feature>
<comment type="subcellular location">
    <subcellularLocation>
        <location evidence="1">Membrane</location>
        <topology evidence="1">Multi-pass membrane protein</topology>
    </subcellularLocation>
</comment>
<evidence type="ECO:0000256" key="4">
    <source>
        <dbReference type="ARBA" id="ARBA00023136"/>
    </source>
</evidence>
<evidence type="ECO:0000256" key="6">
    <source>
        <dbReference type="SAM" id="Phobius"/>
    </source>
</evidence>
<dbReference type="Proteomes" id="UP000002605">
    <property type="component" value="Chromosome 3"/>
</dbReference>
<gene>
    <name evidence="7" type="ordered locus">Cd36_86960</name>
    <name evidence="8" type="ORF">CD36_86960</name>
</gene>
<evidence type="ECO:0000256" key="3">
    <source>
        <dbReference type="ARBA" id="ARBA00022989"/>
    </source>
</evidence>
<dbReference type="PANTHER" id="PTHR46283">
    <property type="entry name" value="E3 UBIQUITIN-PROTEIN LIGASE MARCH5"/>
    <property type="match status" value="1"/>
</dbReference>
<feature type="transmembrane region" description="Helical" evidence="6">
    <location>
        <begin position="46"/>
        <end position="64"/>
    </location>
</feature>
<evidence type="ECO:0000256" key="2">
    <source>
        <dbReference type="ARBA" id="ARBA00022692"/>
    </source>
</evidence>
<name>B9WES9_CANDC</name>
<dbReference type="CGD" id="CAL0000171115">
    <property type="gene designation" value="Cd36_86960"/>
</dbReference>
<feature type="transmembrane region" description="Helical" evidence="6">
    <location>
        <begin position="715"/>
        <end position="737"/>
    </location>
</feature>
<dbReference type="Gene3D" id="3.30.40.10">
    <property type="entry name" value="Zinc/RING finger domain, C3HC4 (zinc finger)"/>
    <property type="match status" value="1"/>
</dbReference>
<dbReference type="GO" id="GO:0016020">
    <property type="term" value="C:membrane"/>
    <property type="evidence" value="ECO:0007669"/>
    <property type="project" value="UniProtKB-SubCell"/>
</dbReference>
<dbReference type="GeneID" id="8046982"/>
<dbReference type="InterPro" id="IPR013083">
    <property type="entry name" value="Znf_RING/FYVE/PHD"/>
</dbReference>
<dbReference type="AlphaFoldDB" id="B9WES9"/>
<proteinExistence type="predicted"/>
<dbReference type="KEGG" id="cdu:CD36_86960"/>
<dbReference type="RefSeq" id="XP_002419596.1">
    <property type="nucleotide sequence ID" value="XM_002419551.1"/>
</dbReference>
<dbReference type="EMBL" id="FM992690">
    <property type="protein sequence ID" value="CAX43191.1"/>
    <property type="molecule type" value="Genomic_DNA"/>
</dbReference>
<dbReference type="HOGENOM" id="CLU_016808_0_0_1"/>
<dbReference type="OrthoDB" id="5817083at2759"/>
<sequence length="841" mass="95007">MIIAFGILSLSLSLSLFPPPPHKLIKLTHSTNSIFVWGWKKIKDKLLLLLLLLLLLILNPYHLIMSNTDIDTDTESSSSSSSSNKICSLCLGSDTDIPPFGTIADGKDLISPCSTCSIITHRKCLLDWFNSVPSDKLHIIRAHRKSSSRLISRDNSNNNNNNNINLENDNESTIGDLGVGTGAVPLEQTTNTNTTTTTRIEINLSTQALSDWLSTVTTGGVNSIEIIDNNNENNSDNTTIPGGFPISRRPSTEPSTTTATATAAGNDTTHQDNEYLVYILAPCPQCKQDIIFSMTRSPVLALHSSMKTIISRMVQYGGVFVGITSALTGILSMGYIGLTTCGLKMMDCIIPSPILVRILSKKSSTSTLQTQSSYQTLSKILFGTRNDNSNSYMVDNLEQGLIQGLIDPFKFSRIPVLPIVMYRARSSSILNCFMGKDKFNSILTETMLLSYISSIGDHKLLKSLIKNFSQQFINLFKTPWDFSNISNIFTWGKLFKGINWFDSRNIISLIIPIRWIYDLFIYKLIFNRQYFNLIMGIRPRIIVNNLSSKDIDLLEDLNNQLNDLKKLHYKINQNITKKIDKKLIKFIKINPYIRKNNIMNMLIKFISPFIKHIYGKILFFLKIKSTWFIYLKLKILIQWKYTLTCLKNDYSSIILLSSSSNQYSHQNIIIKSLTTLIWPFLSSKLNNLIIYPLYPILFNNLNLNLKGELSIEKKILIGNLIGLIMISIIKELINLYLTKLKVQQMSKIEPLNLQDSQILKDVTSTIFHPNDNHSINNNNEENIFPISNNEDGNNNTGDDDDDDDELDLVTDDSDESFTMHRLVELGLIDESDFNIPGGFNF</sequence>
<evidence type="ECO:0000313" key="7">
    <source>
        <dbReference type="CGD" id="CAL0000171115"/>
    </source>
</evidence>
<evidence type="ECO:0000256" key="5">
    <source>
        <dbReference type="SAM" id="MobiDB-lite"/>
    </source>
</evidence>
<evidence type="ECO:0000256" key="1">
    <source>
        <dbReference type="ARBA" id="ARBA00004141"/>
    </source>
</evidence>
<feature type="compositionally biased region" description="Low complexity" evidence="5">
    <location>
        <begin position="230"/>
        <end position="240"/>
    </location>
</feature>
<keyword evidence="2 6" id="KW-0812">Transmembrane</keyword>
<feature type="region of interest" description="Disordered" evidence="5">
    <location>
        <begin position="151"/>
        <end position="171"/>
    </location>
</feature>
<feature type="transmembrane region" description="Helical" evidence="6">
    <location>
        <begin position="316"/>
        <end position="338"/>
    </location>
</feature>
<evidence type="ECO:0000313" key="9">
    <source>
        <dbReference type="Proteomes" id="UP000002605"/>
    </source>
</evidence>
<feature type="compositionally biased region" description="Low complexity" evidence="5">
    <location>
        <begin position="770"/>
        <end position="796"/>
    </location>
</feature>
<feature type="region of interest" description="Disordered" evidence="5">
    <location>
        <begin position="230"/>
        <end position="266"/>
    </location>
</feature>
<protein>
    <submittedName>
        <fullName evidence="8">Uncharacterized protein</fullName>
    </submittedName>
</protein>
<keyword evidence="3 6" id="KW-1133">Transmembrane helix</keyword>
<accession>B9WES9</accession>
<dbReference type="eggNOG" id="ENOG502S532">
    <property type="taxonomic scope" value="Eukaryota"/>
</dbReference>
<keyword evidence="4 6" id="KW-0472">Membrane</keyword>
<dbReference type="VEuPathDB" id="FungiDB:CD36_86960"/>
<reference evidence="8 9" key="1">
    <citation type="journal article" date="2009" name="Genome Res.">
        <title>Comparative genomics of the fungal pathogens Candida dubliniensis and Candida albicans.</title>
        <authorList>
            <person name="Jackson A.P."/>
            <person name="Gamble J.A."/>
            <person name="Yeomans T."/>
            <person name="Moran G.P."/>
            <person name="Saunders D."/>
            <person name="Harris D."/>
            <person name="Aslett M."/>
            <person name="Barrell J.F."/>
            <person name="Butler G."/>
            <person name="Citiulo F."/>
            <person name="Coleman D.C."/>
            <person name="de Groot P.W.J."/>
            <person name="Goodwin T.J."/>
            <person name="Quail M.A."/>
            <person name="McQuillan J."/>
            <person name="Munro C.A."/>
            <person name="Pain A."/>
            <person name="Poulter R.T."/>
            <person name="Rajandream M.A."/>
            <person name="Renauld H."/>
            <person name="Spiering M.J."/>
            <person name="Tivey A."/>
            <person name="Gow N.A.R."/>
            <person name="Barrell B."/>
            <person name="Sullivan D.J."/>
            <person name="Berriman M."/>
        </authorList>
    </citation>
    <scope>NUCLEOTIDE SEQUENCE [LARGE SCALE GENOMIC DNA]</scope>
    <source>
        <strain evidence="9">CD36 / ATCC MYA-646 / CBS 7987 / NCPF 3949 / NRRL Y-17841</strain>
    </source>
</reference>
<organism evidence="8 9">
    <name type="scientific">Candida dubliniensis (strain CD36 / ATCC MYA-646 / CBS 7987 / NCPF 3949 / NRRL Y-17841)</name>
    <name type="common">Yeast</name>
    <dbReference type="NCBI Taxonomy" id="573826"/>
    <lineage>
        <taxon>Eukaryota</taxon>
        <taxon>Fungi</taxon>
        <taxon>Dikarya</taxon>
        <taxon>Ascomycota</taxon>
        <taxon>Saccharomycotina</taxon>
        <taxon>Pichiomycetes</taxon>
        <taxon>Debaryomycetaceae</taxon>
        <taxon>Candida/Lodderomyces clade</taxon>
        <taxon>Candida</taxon>
    </lineage>
</organism>
<evidence type="ECO:0000313" key="8">
    <source>
        <dbReference type="EMBL" id="CAX43191.1"/>
    </source>
</evidence>
<keyword evidence="9" id="KW-1185">Reference proteome</keyword>